<organism evidence="2 3">
    <name type="scientific">Glutamicibacter arilaitensis</name>
    <dbReference type="NCBI Taxonomy" id="256701"/>
    <lineage>
        <taxon>Bacteria</taxon>
        <taxon>Bacillati</taxon>
        <taxon>Actinomycetota</taxon>
        <taxon>Actinomycetes</taxon>
        <taxon>Micrococcales</taxon>
        <taxon>Micrococcaceae</taxon>
        <taxon>Glutamicibacter</taxon>
    </lineage>
</organism>
<dbReference type="EMBL" id="PNQX01000002">
    <property type="protein sequence ID" value="PMQ19486.1"/>
    <property type="molecule type" value="Genomic_DNA"/>
</dbReference>
<dbReference type="PROSITE" id="PS51819">
    <property type="entry name" value="VOC"/>
    <property type="match status" value="1"/>
</dbReference>
<dbReference type="RefSeq" id="WP_102598662.1">
    <property type="nucleotide sequence ID" value="NZ_JABUYH010000032.1"/>
</dbReference>
<dbReference type="PANTHER" id="PTHR35908:SF1">
    <property type="entry name" value="CONSERVED PROTEIN"/>
    <property type="match status" value="1"/>
</dbReference>
<dbReference type="InterPro" id="IPR041581">
    <property type="entry name" value="Glyoxalase_6"/>
</dbReference>
<name>A0A2N7S026_9MICC</name>
<dbReference type="SUPFAM" id="SSF54593">
    <property type="entry name" value="Glyoxalase/Bleomycin resistance protein/Dihydroxybiphenyl dioxygenase"/>
    <property type="match status" value="1"/>
</dbReference>
<feature type="domain" description="VOC" evidence="1">
    <location>
        <begin position="3"/>
        <end position="115"/>
    </location>
</feature>
<evidence type="ECO:0000313" key="3">
    <source>
        <dbReference type="Proteomes" id="UP000235739"/>
    </source>
</evidence>
<gene>
    <name evidence="2" type="ORF">CIK84_12430</name>
</gene>
<proteinExistence type="predicted"/>
<protein>
    <submittedName>
        <fullName evidence="2">Glyoxalase</fullName>
    </submittedName>
</protein>
<dbReference type="CDD" id="cd06587">
    <property type="entry name" value="VOC"/>
    <property type="match status" value="1"/>
</dbReference>
<dbReference type="PANTHER" id="PTHR35908">
    <property type="entry name" value="HYPOTHETICAL FUSION PROTEIN"/>
    <property type="match status" value="1"/>
</dbReference>
<dbReference type="Pfam" id="PF18029">
    <property type="entry name" value="Glyoxalase_6"/>
    <property type="match status" value="1"/>
</dbReference>
<dbReference type="InterPro" id="IPR029068">
    <property type="entry name" value="Glyas_Bleomycin-R_OHBP_Dase"/>
</dbReference>
<dbReference type="AlphaFoldDB" id="A0A2N7S026"/>
<dbReference type="Proteomes" id="UP000235739">
    <property type="component" value="Unassembled WGS sequence"/>
</dbReference>
<dbReference type="Gene3D" id="3.10.180.10">
    <property type="entry name" value="2,3-Dihydroxybiphenyl 1,2-Dioxygenase, domain 1"/>
    <property type="match status" value="1"/>
</dbReference>
<evidence type="ECO:0000259" key="1">
    <source>
        <dbReference type="PROSITE" id="PS51819"/>
    </source>
</evidence>
<comment type="caution">
    <text evidence="2">The sequence shown here is derived from an EMBL/GenBank/DDBJ whole genome shotgun (WGS) entry which is preliminary data.</text>
</comment>
<sequence>MAQIGMITLDTVDEQSAAAWWRAVLGGKYAGQYPGFTMIRVPGFSAMLGFQKVPEVTAGKNRVHLDLSATSDRAREVEIFVKAGATRLEEHCDDPDFGWSVLRDPYGIVFCISDQHDQ</sequence>
<evidence type="ECO:0000313" key="2">
    <source>
        <dbReference type="EMBL" id="PMQ19486.1"/>
    </source>
</evidence>
<dbReference type="InterPro" id="IPR037523">
    <property type="entry name" value="VOC_core"/>
</dbReference>
<accession>A0A2N7S026</accession>
<reference evidence="2 3" key="1">
    <citation type="journal article" date="2017" name="Elife">
        <title>Extensive horizontal gene transfer in cheese-associated bacteria.</title>
        <authorList>
            <person name="Bonham K.S."/>
            <person name="Wolfe B.E."/>
            <person name="Dutton R.J."/>
        </authorList>
    </citation>
    <scope>NUCLEOTIDE SEQUENCE [LARGE SCALE GENOMIC DNA]</scope>
    <source>
        <strain evidence="2 3">JB182</strain>
    </source>
</reference>